<accession>A0A9N9FP61</accession>
<name>A0A9N9FP61_9GLOM</name>
<feature type="region of interest" description="Disordered" evidence="1">
    <location>
        <begin position="1"/>
        <end position="21"/>
    </location>
</feature>
<dbReference type="EMBL" id="CAJVPV010003424">
    <property type="protein sequence ID" value="CAG8551515.1"/>
    <property type="molecule type" value="Genomic_DNA"/>
</dbReference>
<evidence type="ECO:0000313" key="2">
    <source>
        <dbReference type="EMBL" id="CAG8551515.1"/>
    </source>
</evidence>
<dbReference type="Proteomes" id="UP000789342">
    <property type="component" value="Unassembled WGS sequence"/>
</dbReference>
<dbReference type="AlphaFoldDB" id="A0A9N9FP61"/>
<sequence>MPNIEPDSNESTDEDDTEKIFDEIEPGPAVYLAQMDEQEDDDDEDVFVEAMEELPAEEDDVMVREELPMTSNEEVVVEKEDSAMTMDEELTESQVQQGKDVLTKERDPSIRRTFQQRYYASKNQRNILLATNAR</sequence>
<protein>
    <submittedName>
        <fullName evidence="2">8994_t:CDS:1</fullName>
    </submittedName>
</protein>
<organism evidence="2 3">
    <name type="scientific">Acaulospora morrowiae</name>
    <dbReference type="NCBI Taxonomy" id="94023"/>
    <lineage>
        <taxon>Eukaryota</taxon>
        <taxon>Fungi</taxon>
        <taxon>Fungi incertae sedis</taxon>
        <taxon>Mucoromycota</taxon>
        <taxon>Glomeromycotina</taxon>
        <taxon>Glomeromycetes</taxon>
        <taxon>Diversisporales</taxon>
        <taxon>Acaulosporaceae</taxon>
        <taxon>Acaulospora</taxon>
    </lineage>
</organism>
<evidence type="ECO:0000313" key="3">
    <source>
        <dbReference type="Proteomes" id="UP000789342"/>
    </source>
</evidence>
<evidence type="ECO:0000256" key="1">
    <source>
        <dbReference type="SAM" id="MobiDB-lite"/>
    </source>
</evidence>
<comment type="caution">
    <text evidence="2">The sequence shown here is derived from an EMBL/GenBank/DDBJ whole genome shotgun (WGS) entry which is preliminary data.</text>
</comment>
<keyword evidence="3" id="KW-1185">Reference proteome</keyword>
<gene>
    <name evidence="2" type="ORF">AMORRO_LOCUS5596</name>
</gene>
<reference evidence="2" key="1">
    <citation type="submission" date="2021-06" db="EMBL/GenBank/DDBJ databases">
        <authorList>
            <person name="Kallberg Y."/>
            <person name="Tangrot J."/>
            <person name="Rosling A."/>
        </authorList>
    </citation>
    <scope>NUCLEOTIDE SEQUENCE</scope>
    <source>
        <strain evidence="2">CL551</strain>
    </source>
</reference>
<feature type="compositionally biased region" description="Acidic residues" evidence="1">
    <location>
        <begin position="7"/>
        <end position="17"/>
    </location>
</feature>
<proteinExistence type="predicted"/>